<sequence>MAAGCVSPRIKPDAIDTKQPAPQFSQEQAPNTIDPSKTSVEISIREQKLFLSHNGVIVRVYGVSTAVRGAGNTMRSKQTPLGLHRIYKKIGHGEPIGKVFRWATPQNYIVSIWETVPVRNTPRYITTRILWLEGMKDGHNKGKEIDSKKRHIYIHGTNQEGAIGTPDSIGCILMRNEDIIELFNLVREGTIVNIVLSH</sequence>
<dbReference type="Proteomes" id="UP000177796">
    <property type="component" value="Unassembled WGS sequence"/>
</dbReference>
<dbReference type="InterPro" id="IPR005490">
    <property type="entry name" value="LD_TPept_cat_dom"/>
</dbReference>
<dbReference type="PANTHER" id="PTHR30582">
    <property type="entry name" value="L,D-TRANSPEPTIDASE"/>
    <property type="match status" value="1"/>
</dbReference>
<name>A0A1F8FS68_9BACT</name>
<dbReference type="CDD" id="cd16913">
    <property type="entry name" value="YkuD_like"/>
    <property type="match status" value="1"/>
</dbReference>
<comment type="pathway">
    <text evidence="1 9">Cell wall biogenesis; peptidoglycan biosynthesis.</text>
</comment>
<evidence type="ECO:0000259" key="11">
    <source>
        <dbReference type="PROSITE" id="PS52029"/>
    </source>
</evidence>
<dbReference type="InterPro" id="IPR050979">
    <property type="entry name" value="LD-transpeptidase"/>
</dbReference>
<feature type="domain" description="L,D-TPase catalytic" evidence="11">
    <location>
        <begin position="38"/>
        <end position="195"/>
    </location>
</feature>
<feature type="active site" description="Proton donor/acceptor" evidence="9">
    <location>
        <position position="155"/>
    </location>
</feature>
<protein>
    <recommendedName>
        <fullName evidence="11">L,D-TPase catalytic domain-containing protein</fullName>
    </recommendedName>
</protein>
<gene>
    <name evidence="12" type="ORF">A3C81_01490</name>
</gene>
<keyword evidence="4" id="KW-0808">Transferase</keyword>
<evidence type="ECO:0000256" key="8">
    <source>
        <dbReference type="ARBA" id="ARBA00023316"/>
    </source>
</evidence>
<organism evidence="12 13">
    <name type="scientific">Candidatus Yanofskybacteria bacterium RIFCSPHIGHO2_02_FULL_46_19</name>
    <dbReference type="NCBI Taxonomy" id="1802684"/>
    <lineage>
        <taxon>Bacteria</taxon>
        <taxon>Candidatus Yanofskyibacteriota</taxon>
    </lineage>
</organism>
<dbReference type="GO" id="GO:0008360">
    <property type="term" value="P:regulation of cell shape"/>
    <property type="evidence" value="ECO:0007669"/>
    <property type="project" value="UniProtKB-UniRule"/>
</dbReference>
<dbReference type="AlphaFoldDB" id="A0A1F8FS68"/>
<dbReference type="GO" id="GO:0071555">
    <property type="term" value="P:cell wall organization"/>
    <property type="evidence" value="ECO:0007669"/>
    <property type="project" value="UniProtKB-UniRule"/>
</dbReference>
<dbReference type="Pfam" id="PF03734">
    <property type="entry name" value="YkuD"/>
    <property type="match status" value="1"/>
</dbReference>
<comment type="similarity">
    <text evidence="2">Belongs to the YkuD family.</text>
</comment>
<keyword evidence="3" id="KW-0328">Glycosyltransferase</keyword>
<dbReference type="EMBL" id="MGJY01000022">
    <property type="protein sequence ID" value="OGN15967.1"/>
    <property type="molecule type" value="Genomic_DNA"/>
</dbReference>
<evidence type="ECO:0000256" key="1">
    <source>
        <dbReference type="ARBA" id="ARBA00004752"/>
    </source>
</evidence>
<keyword evidence="5" id="KW-0378">Hydrolase</keyword>
<evidence type="ECO:0000256" key="10">
    <source>
        <dbReference type="SAM" id="MobiDB-lite"/>
    </source>
</evidence>
<dbReference type="GO" id="GO:0005576">
    <property type="term" value="C:extracellular region"/>
    <property type="evidence" value="ECO:0007669"/>
    <property type="project" value="TreeGrafter"/>
</dbReference>
<evidence type="ECO:0000313" key="13">
    <source>
        <dbReference type="Proteomes" id="UP000177796"/>
    </source>
</evidence>
<feature type="region of interest" description="Disordered" evidence="10">
    <location>
        <begin position="1"/>
        <end position="37"/>
    </location>
</feature>
<reference evidence="12 13" key="1">
    <citation type="journal article" date="2016" name="Nat. Commun.">
        <title>Thousands of microbial genomes shed light on interconnected biogeochemical processes in an aquifer system.</title>
        <authorList>
            <person name="Anantharaman K."/>
            <person name="Brown C.T."/>
            <person name="Hug L.A."/>
            <person name="Sharon I."/>
            <person name="Castelle C.J."/>
            <person name="Probst A.J."/>
            <person name="Thomas B.C."/>
            <person name="Singh A."/>
            <person name="Wilkins M.J."/>
            <person name="Karaoz U."/>
            <person name="Brodie E.L."/>
            <person name="Williams K.H."/>
            <person name="Hubbard S.S."/>
            <person name="Banfield J.F."/>
        </authorList>
    </citation>
    <scope>NUCLEOTIDE SEQUENCE [LARGE SCALE GENOMIC DNA]</scope>
</reference>
<keyword evidence="7 9" id="KW-0573">Peptidoglycan synthesis</keyword>
<evidence type="ECO:0000256" key="3">
    <source>
        <dbReference type="ARBA" id="ARBA00022676"/>
    </source>
</evidence>
<feature type="compositionally biased region" description="Polar residues" evidence="10">
    <location>
        <begin position="20"/>
        <end position="37"/>
    </location>
</feature>
<evidence type="ECO:0000256" key="7">
    <source>
        <dbReference type="ARBA" id="ARBA00022984"/>
    </source>
</evidence>
<accession>A0A1F8FS68</accession>
<dbReference type="GO" id="GO:0071972">
    <property type="term" value="F:peptidoglycan L,D-transpeptidase activity"/>
    <property type="evidence" value="ECO:0007669"/>
    <property type="project" value="TreeGrafter"/>
</dbReference>
<feature type="active site" description="Nucleophile" evidence="9">
    <location>
        <position position="171"/>
    </location>
</feature>
<dbReference type="SUPFAM" id="SSF141523">
    <property type="entry name" value="L,D-transpeptidase catalytic domain-like"/>
    <property type="match status" value="1"/>
</dbReference>
<evidence type="ECO:0000313" key="12">
    <source>
        <dbReference type="EMBL" id="OGN15967.1"/>
    </source>
</evidence>
<evidence type="ECO:0000256" key="6">
    <source>
        <dbReference type="ARBA" id="ARBA00022960"/>
    </source>
</evidence>
<evidence type="ECO:0000256" key="4">
    <source>
        <dbReference type="ARBA" id="ARBA00022679"/>
    </source>
</evidence>
<dbReference type="PANTHER" id="PTHR30582:SF24">
    <property type="entry name" value="L,D-TRANSPEPTIDASE ERFK_SRFK-RELATED"/>
    <property type="match status" value="1"/>
</dbReference>
<dbReference type="Gene3D" id="2.40.440.10">
    <property type="entry name" value="L,D-transpeptidase catalytic domain-like"/>
    <property type="match status" value="1"/>
</dbReference>
<dbReference type="GO" id="GO:0016757">
    <property type="term" value="F:glycosyltransferase activity"/>
    <property type="evidence" value="ECO:0007669"/>
    <property type="project" value="UniProtKB-KW"/>
</dbReference>
<dbReference type="UniPathway" id="UPA00219"/>
<dbReference type="PROSITE" id="PS52029">
    <property type="entry name" value="LD_TPASE"/>
    <property type="match status" value="1"/>
</dbReference>
<keyword evidence="6 9" id="KW-0133">Cell shape</keyword>
<dbReference type="InterPro" id="IPR038063">
    <property type="entry name" value="Transpep_catalytic_dom"/>
</dbReference>
<evidence type="ECO:0000256" key="2">
    <source>
        <dbReference type="ARBA" id="ARBA00005992"/>
    </source>
</evidence>
<keyword evidence="8 9" id="KW-0961">Cell wall biogenesis/degradation</keyword>
<proteinExistence type="inferred from homology"/>
<evidence type="ECO:0000256" key="5">
    <source>
        <dbReference type="ARBA" id="ARBA00022801"/>
    </source>
</evidence>
<evidence type="ECO:0000256" key="9">
    <source>
        <dbReference type="PROSITE-ProRule" id="PRU01373"/>
    </source>
</evidence>
<comment type="caution">
    <text evidence="12">The sequence shown here is derived from an EMBL/GenBank/DDBJ whole genome shotgun (WGS) entry which is preliminary data.</text>
</comment>
<dbReference type="GO" id="GO:0018104">
    <property type="term" value="P:peptidoglycan-protein cross-linking"/>
    <property type="evidence" value="ECO:0007669"/>
    <property type="project" value="TreeGrafter"/>
</dbReference>